<name>A0A8S4EK35_PLUXY</name>
<comment type="caution">
    <text evidence="3">The sequence shown here is derived from an EMBL/GenBank/DDBJ whole genome shotgun (WGS) entry which is preliminary data.</text>
</comment>
<keyword evidence="4" id="KW-1185">Reference proteome</keyword>
<dbReference type="EMBL" id="CAJHNJ030000018">
    <property type="protein sequence ID" value="CAG9116264.1"/>
    <property type="molecule type" value="Genomic_DNA"/>
</dbReference>
<feature type="signal peptide" evidence="2">
    <location>
        <begin position="1"/>
        <end position="19"/>
    </location>
</feature>
<feature type="compositionally biased region" description="Low complexity" evidence="1">
    <location>
        <begin position="301"/>
        <end position="320"/>
    </location>
</feature>
<evidence type="ECO:0000256" key="2">
    <source>
        <dbReference type="SAM" id="SignalP"/>
    </source>
</evidence>
<keyword evidence="2" id="KW-0732">Signal</keyword>
<dbReference type="AlphaFoldDB" id="A0A8S4EK35"/>
<evidence type="ECO:0000256" key="1">
    <source>
        <dbReference type="SAM" id="MobiDB-lite"/>
    </source>
</evidence>
<feature type="region of interest" description="Disordered" evidence="1">
    <location>
        <begin position="298"/>
        <end position="323"/>
    </location>
</feature>
<accession>A0A8S4EK35</accession>
<feature type="chain" id="PRO_5035900452" evidence="2">
    <location>
        <begin position="20"/>
        <end position="391"/>
    </location>
</feature>
<gene>
    <name evidence="3" type="ORF">PLXY2_LOCUS5954</name>
</gene>
<feature type="compositionally biased region" description="Basic and acidic residues" evidence="1">
    <location>
        <begin position="345"/>
        <end position="366"/>
    </location>
</feature>
<reference evidence="3" key="1">
    <citation type="submission" date="2020-11" db="EMBL/GenBank/DDBJ databases">
        <authorList>
            <person name="Whiteford S."/>
        </authorList>
    </citation>
    <scope>NUCLEOTIDE SEQUENCE</scope>
</reference>
<evidence type="ECO:0000313" key="3">
    <source>
        <dbReference type="EMBL" id="CAG9116264.1"/>
    </source>
</evidence>
<proteinExistence type="predicted"/>
<organism evidence="3 4">
    <name type="scientific">Plutella xylostella</name>
    <name type="common">Diamondback moth</name>
    <name type="synonym">Plutella maculipennis</name>
    <dbReference type="NCBI Taxonomy" id="51655"/>
    <lineage>
        <taxon>Eukaryota</taxon>
        <taxon>Metazoa</taxon>
        <taxon>Ecdysozoa</taxon>
        <taxon>Arthropoda</taxon>
        <taxon>Hexapoda</taxon>
        <taxon>Insecta</taxon>
        <taxon>Pterygota</taxon>
        <taxon>Neoptera</taxon>
        <taxon>Endopterygota</taxon>
        <taxon>Lepidoptera</taxon>
        <taxon>Glossata</taxon>
        <taxon>Ditrysia</taxon>
        <taxon>Yponomeutoidea</taxon>
        <taxon>Plutellidae</taxon>
        <taxon>Plutella</taxon>
    </lineage>
</organism>
<dbReference type="Proteomes" id="UP000653454">
    <property type="component" value="Unassembled WGS sequence"/>
</dbReference>
<protein>
    <submittedName>
        <fullName evidence="3">(diamondback moth) hypothetical protein</fullName>
    </submittedName>
</protein>
<evidence type="ECO:0000313" key="4">
    <source>
        <dbReference type="Proteomes" id="UP000653454"/>
    </source>
</evidence>
<sequence>MPPKTLAVLLCLAVTLVQCANYPKPCPGFLKFKNNFYIFEKNITIDGIPADINVHFKTGDIYYTIVKPDMTMNVERWHGDGSETIEEFSVQGLGVVRAFQTVNIDNKNDRIYTGTNNGYYQVIIIKDGTVDYKYLGGDDHDIMYLTPIFKDSMLLGTHPGDRMFISTGPKATVKFDVITKGRDLKTDVRNNIYFSIDRTPYVLRFMNRTQNYSSVPITIRKLPRGKLAFFIIDKDGEVYILDEDAKLFFLVNGEFPTFLGTFNQKEVNGFAMDQHKNVYIGVLNAIMKFAAYEKCPEGGKTTTSTTTTTHAPITTTTNSTWRPAVKDPRWRAPVKDKKRDAFLHKRKLALEKKRKEKRDQQTEGVRRKGLRLKSEFSTSTPSKDNLDTDEE</sequence>
<feature type="region of interest" description="Disordered" evidence="1">
    <location>
        <begin position="345"/>
        <end position="391"/>
    </location>
</feature>